<accession>A0A5C5YKV6</accession>
<dbReference type="OrthoDB" id="5198511at2"/>
<organism evidence="1 2">
    <name type="scientific">Posidoniimonas polymericola</name>
    <dbReference type="NCBI Taxonomy" id="2528002"/>
    <lineage>
        <taxon>Bacteria</taxon>
        <taxon>Pseudomonadati</taxon>
        <taxon>Planctomycetota</taxon>
        <taxon>Planctomycetia</taxon>
        <taxon>Pirellulales</taxon>
        <taxon>Lacipirellulaceae</taxon>
        <taxon>Posidoniimonas</taxon>
    </lineage>
</organism>
<dbReference type="EMBL" id="SJPO01000007">
    <property type="protein sequence ID" value="TWT75506.1"/>
    <property type="molecule type" value="Genomic_DNA"/>
</dbReference>
<sequence length="345" mass="37824">MSVTQVAVEQARAIMQSGDLNEQQLEQIMQLGGLIGEKPTPSGYRAGEPFWTVRAVQDWATTAKRCRADASAIEARSAVLDGGRAIMATLTGRQHQRDLATIETLDEIALEVASGKAEAEDVEARLEAIGSTVADLGKLLLQIESRGAIIRRQADAAAAQVEVDELGKQITEQQAKLQKAAQPIREKISELSIKQQDAQRRSQGEIQAWLKLRNSSPDWLRQAYDDNQQAIRLAGETAERLSRELSGVERRIEELSKSRAGVVQRLQLLAGAVAGDYEAKKSRERFIEEQQTIESQLGDARARKARCQIDRAAATKDLAALREHGKAIESVMATAAWPLPSDLAE</sequence>
<dbReference type="AlphaFoldDB" id="A0A5C5YKV6"/>
<gene>
    <name evidence="1" type="primary">smc_5</name>
    <name evidence="1" type="ORF">Pla123a_30150</name>
</gene>
<keyword evidence="2" id="KW-1185">Reference proteome</keyword>
<dbReference type="RefSeq" id="WP_146588326.1">
    <property type="nucleotide sequence ID" value="NZ_SJPO01000007.1"/>
</dbReference>
<comment type="caution">
    <text evidence="1">The sequence shown here is derived from an EMBL/GenBank/DDBJ whole genome shotgun (WGS) entry which is preliminary data.</text>
</comment>
<evidence type="ECO:0000313" key="1">
    <source>
        <dbReference type="EMBL" id="TWT75506.1"/>
    </source>
</evidence>
<evidence type="ECO:0000313" key="2">
    <source>
        <dbReference type="Proteomes" id="UP000318478"/>
    </source>
</evidence>
<dbReference type="Proteomes" id="UP000318478">
    <property type="component" value="Unassembled WGS sequence"/>
</dbReference>
<proteinExistence type="predicted"/>
<reference evidence="1 2" key="1">
    <citation type="submission" date="2019-02" db="EMBL/GenBank/DDBJ databases">
        <title>Deep-cultivation of Planctomycetes and their phenomic and genomic characterization uncovers novel biology.</title>
        <authorList>
            <person name="Wiegand S."/>
            <person name="Jogler M."/>
            <person name="Boedeker C."/>
            <person name="Pinto D."/>
            <person name="Vollmers J."/>
            <person name="Rivas-Marin E."/>
            <person name="Kohn T."/>
            <person name="Peeters S.H."/>
            <person name="Heuer A."/>
            <person name="Rast P."/>
            <person name="Oberbeckmann S."/>
            <person name="Bunk B."/>
            <person name="Jeske O."/>
            <person name="Meyerdierks A."/>
            <person name="Storesund J.E."/>
            <person name="Kallscheuer N."/>
            <person name="Luecker S."/>
            <person name="Lage O.M."/>
            <person name="Pohl T."/>
            <person name="Merkel B.J."/>
            <person name="Hornburger P."/>
            <person name="Mueller R.-W."/>
            <person name="Bruemmer F."/>
            <person name="Labrenz M."/>
            <person name="Spormann A.M."/>
            <person name="Op Den Camp H."/>
            <person name="Overmann J."/>
            <person name="Amann R."/>
            <person name="Jetten M.S.M."/>
            <person name="Mascher T."/>
            <person name="Medema M.H."/>
            <person name="Devos D.P."/>
            <person name="Kaster A.-K."/>
            <person name="Ovreas L."/>
            <person name="Rohde M."/>
            <person name="Galperin M.Y."/>
            <person name="Jogler C."/>
        </authorList>
    </citation>
    <scope>NUCLEOTIDE SEQUENCE [LARGE SCALE GENOMIC DNA]</scope>
    <source>
        <strain evidence="1 2">Pla123a</strain>
    </source>
</reference>
<protein>
    <submittedName>
        <fullName evidence="1">Chromosome partition protein Smc</fullName>
    </submittedName>
</protein>
<name>A0A5C5YKV6_9BACT</name>